<accession>A0A2S4L5I8</accession>
<keyword evidence="2" id="KW-1185">Reference proteome</keyword>
<organism evidence="1 2">
    <name type="scientific">Tolypocladium paradoxum</name>
    <dbReference type="NCBI Taxonomy" id="94208"/>
    <lineage>
        <taxon>Eukaryota</taxon>
        <taxon>Fungi</taxon>
        <taxon>Dikarya</taxon>
        <taxon>Ascomycota</taxon>
        <taxon>Pezizomycotina</taxon>
        <taxon>Sordariomycetes</taxon>
        <taxon>Hypocreomycetidae</taxon>
        <taxon>Hypocreales</taxon>
        <taxon>Ophiocordycipitaceae</taxon>
        <taxon>Tolypocladium</taxon>
    </lineage>
</organism>
<sequence>MASTNNCCFSMARCSFVRECISPCEYQEMVESNRPYSARTPIRGKTTVTTMMLRKINFWRSSSSERLRWRRMLSLADSMRCVSERLNSSKVSAVVCARLCLVLDEKPRSRRILAPRIDGLSRRPTSYQGPPER</sequence>
<evidence type="ECO:0000313" key="2">
    <source>
        <dbReference type="Proteomes" id="UP000237481"/>
    </source>
</evidence>
<proteinExistence type="predicted"/>
<dbReference type="Proteomes" id="UP000237481">
    <property type="component" value="Unassembled WGS sequence"/>
</dbReference>
<name>A0A2S4L5I8_9HYPO</name>
<dbReference type="AlphaFoldDB" id="A0A2S4L5I8"/>
<evidence type="ECO:0000313" key="1">
    <source>
        <dbReference type="EMBL" id="POR37690.1"/>
    </source>
</evidence>
<gene>
    <name evidence="1" type="ORF">TPAR_02110</name>
</gene>
<comment type="caution">
    <text evidence="1">The sequence shown here is derived from an EMBL/GenBank/DDBJ whole genome shotgun (WGS) entry which is preliminary data.</text>
</comment>
<protein>
    <submittedName>
        <fullName evidence="1">Uncharacterized protein</fullName>
    </submittedName>
</protein>
<dbReference type="EMBL" id="PKSG01000217">
    <property type="protein sequence ID" value="POR37690.1"/>
    <property type="molecule type" value="Genomic_DNA"/>
</dbReference>
<reference evidence="1 2" key="1">
    <citation type="submission" date="2018-01" db="EMBL/GenBank/DDBJ databases">
        <title>Harnessing the power of phylogenomics to disentangle the directionality and signatures of interkingdom host jumping in the parasitic fungal genus Tolypocladium.</title>
        <authorList>
            <person name="Quandt C.A."/>
            <person name="Patterson W."/>
            <person name="Spatafora J.W."/>
        </authorList>
    </citation>
    <scope>NUCLEOTIDE SEQUENCE [LARGE SCALE GENOMIC DNA]</scope>
    <source>
        <strain evidence="1 2">NRBC 100945</strain>
    </source>
</reference>